<proteinExistence type="predicted"/>
<dbReference type="PATRIC" id="fig|1131731.3.peg.545"/>
<sequence length="192" mass="20918">MINRKRVISTILALVIPISASASVYASGNEGDDANSAMTLLNKGNIVELENKNLELESSDFKTLEFSYSTDSLNGDTSINATWDGSFSNSYTIPKLVVAGGSSSIVAWLLSKTTWPTAICTGIASAIGVYTSDDVTVKSTVNYRWITKYTECYYSMSSNIYVDGKFKKTITQTWTAKDDPNIDSIDPTVEVK</sequence>
<feature type="chain" id="PRO_5003894128" evidence="1">
    <location>
        <begin position="23"/>
        <end position="192"/>
    </location>
</feature>
<organism evidence="2 3">
    <name type="scientific">Schinkia azotoformans LMG 9581</name>
    <dbReference type="NCBI Taxonomy" id="1131731"/>
    <lineage>
        <taxon>Bacteria</taxon>
        <taxon>Bacillati</taxon>
        <taxon>Bacillota</taxon>
        <taxon>Bacilli</taxon>
        <taxon>Bacillales</taxon>
        <taxon>Bacillaceae</taxon>
        <taxon>Calidifontibacillus/Schinkia group</taxon>
        <taxon>Schinkia</taxon>
    </lineage>
</organism>
<name>K6E6C9_SCHAZ</name>
<dbReference type="RefSeq" id="WP_003329681.1">
    <property type="nucleotide sequence ID" value="NZ_AJLR01000035.1"/>
</dbReference>
<evidence type="ECO:0000313" key="3">
    <source>
        <dbReference type="Proteomes" id="UP000006315"/>
    </source>
</evidence>
<protein>
    <submittedName>
        <fullName evidence="2">Uncharacterized protein</fullName>
    </submittedName>
</protein>
<evidence type="ECO:0000313" key="2">
    <source>
        <dbReference type="EMBL" id="EKN68836.1"/>
    </source>
</evidence>
<comment type="caution">
    <text evidence="2">The sequence shown here is derived from an EMBL/GenBank/DDBJ whole genome shotgun (WGS) entry which is preliminary data.</text>
</comment>
<dbReference type="Proteomes" id="UP000006315">
    <property type="component" value="Unassembled WGS sequence"/>
</dbReference>
<accession>K6E6C9</accession>
<dbReference type="EMBL" id="AJLR01000035">
    <property type="protein sequence ID" value="EKN68836.1"/>
    <property type="molecule type" value="Genomic_DNA"/>
</dbReference>
<keyword evidence="3" id="KW-1185">Reference proteome</keyword>
<reference evidence="2 3" key="1">
    <citation type="journal article" date="2012" name="Front. Microbiol.">
        <title>Redundancy and modularity in membrane-associated dissimilatory nitrate reduction in Bacillus.</title>
        <authorList>
            <person name="Heylen K."/>
            <person name="Keltjens J."/>
        </authorList>
    </citation>
    <scope>NUCLEOTIDE SEQUENCE [LARGE SCALE GENOMIC DNA]</scope>
    <source>
        <strain evidence="2 3">LMG 9581</strain>
    </source>
</reference>
<dbReference type="AlphaFoldDB" id="K6E6C9"/>
<feature type="signal peptide" evidence="1">
    <location>
        <begin position="1"/>
        <end position="22"/>
    </location>
</feature>
<evidence type="ECO:0000256" key="1">
    <source>
        <dbReference type="SAM" id="SignalP"/>
    </source>
</evidence>
<keyword evidence="1" id="KW-0732">Signal</keyword>
<gene>
    <name evidence="2" type="ORF">BAZO_02651</name>
</gene>
<dbReference type="GeneID" id="89471048"/>